<reference evidence="2" key="1">
    <citation type="submission" date="2022-11" db="UniProtKB">
        <authorList>
            <consortium name="WormBaseParasite"/>
        </authorList>
    </citation>
    <scope>IDENTIFICATION</scope>
</reference>
<dbReference type="InterPro" id="IPR011249">
    <property type="entry name" value="Metalloenz_LuxS/M16"/>
</dbReference>
<sequence length="203" mass="23529">MDLLALDFPVQLSNRAVPKVIENPIKELDFTIKKEVQSLMVICYHVSQVKGVTMAALYTLIHLIDYELNFNVLKTIPSYARSIKYTDGQVVFYNIGTINSKRVQALFDKLLLELPDIIMRISDEELDSMKKMQAEHFKNTSGHVDFHWEAIVEGTYNFNLVEETAAAFRNLTKHMLVNVLKTYLWEESALCKKMTFRFNQETI</sequence>
<name>A0A915HXU1_ROMCU</name>
<accession>A0A915HXU1</accession>
<dbReference type="WBParaSite" id="nRc.2.0.1.t06704-RA">
    <property type="protein sequence ID" value="nRc.2.0.1.t06704-RA"/>
    <property type="gene ID" value="nRc.2.0.1.g06704"/>
</dbReference>
<dbReference type="Gene3D" id="3.30.830.10">
    <property type="entry name" value="Metalloenzyme, LuxS/M16 peptidase-like"/>
    <property type="match status" value="1"/>
</dbReference>
<proteinExistence type="predicted"/>
<organism evidence="1 2">
    <name type="scientific">Romanomermis culicivorax</name>
    <name type="common">Nematode worm</name>
    <dbReference type="NCBI Taxonomy" id="13658"/>
    <lineage>
        <taxon>Eukaryota</taxon>
        <taxon>Metazoa</taxon>
        <taxon>Ecdysozoa</taxon>
        <taxon>Nematoda</taxon>
        <taxon>Enoplea</taxon>
        <taxon>Dorylaimia</taxon>
        <taxon>Mermithida</taxon>
        <taxon>Mermithoidea</taxon>
        <taxon>Mermithidae</taxon>
        <taxon>Romanomermis</taxon>
    </lineage>
</organism>
<protein>
    <submittedName>
        <fullName evidence="2">Condensation domain-containing protein</fullName>
    </submittedName>
</protein>
<dbReference type="AlphaFoldDB" id="A0A915HXU1"/>
<dbReference type="GO" id="GO:0046872">
    <property type="term" value="F:metal ion binding"/>
    <property type="evidence" value="ECO:0007669"/>
    <property type="project" value="InterPro"/>
</dbReference>
<keyword evidence="1" id="KW-1185">Reference proteome</keyword>
<evidence type="ECO:0000313" key="2">
    <source>
        <dbReference type="WBParaSite" id="nRc.2.0.1.t06704-RA"/>
    </source>
</evidence>
<dbReference type="SUPFAM" id="SSF63411">
    <property type="entry name" value="LuxS/MPP-like metallohydrolase"/>
    <property type="match status" value="1"/>
</dbReference>
<evidence type="ECO:0000313" key="1">
    <source>
        <dbReference type="Proteomes" id="UP000887565"/>
    </source>
</evidence>
<dbReference type="Proteomes" id="UP000887565">
    <property type="component" value="Unplaced"/>
</dbReference>